<accession>A0ABY6PP97</accession>
<organism evidence="1 2">
    <name type="scientific">Streptomyces drozdowiczii</name>
    <dbReference type="NCBI Taxonomy" id="202862"/>
    <lineage>
        <taxon>Bacteria</taxon>
        <taxon>Bacillati</taxon>
        <taxon>Actinomycetota</taxon>
        <taxon>Actinomycetes</taxon>
        <taxon>Kitasatosporales</taxon>
        <taxon>Streptomycetaceae</taxon>
        <taxon>Streptomyces</taxon>
    </lineage>
</organism>
<evidence type="ECO:0000313" key="1">
    <source>
        <dbReference type="EMBL" id="UZK53922.1"/>
    </source>
</evidence>
<keyword evidence="2" id="KW-1185">Reference proteome</keyword>
<dbReference type="Pfam" id="PF01663">
    <property type="entry name" value="Phosphodiest"/>
    <property type="match status" value="1"/>
</dbReference>
<gene>
    <name evidence="1" type="ORF">NEH16_06925</name>
</gene>
<dbReference type="Proteomes" id="UP001164963">
    <property type="component" value="Chromosome"/>
</dbReference>
<dbReference type="Gene3D" id="3.40.720.10">
    <property type="entry name" value="Alkaline Phosphatase, subunit A"/>
    <property type="match status" value="1"/>
</dbReference>
<proteinExistence type="predicted"/>
<dbReference type="InterPro" id="IPR017850">
    <property type="entry name" value="Alkaline_phosphatase_core_sf"/>
</dbReference>
<reference evidence="1" key="1">
    <citation type="journal article" date="2022" name="Front. Microbiol.">
        <title>Mirubactin C rescues the lethal effect of cell wall biosynthesis mutations in Bacillus subtilis.</title>
        <authorList>
            <person name="Kepplinger B."/>
            <person name="Wen X."/>
            <person name="Tyler A.R."/>
            <person name="Kim B.Y."/>
            <person name="Brown J."/>
            <person name="Banks P."/>
            <person name="Dashti Y."/>
            <person name="Mackenzie E.S."/>
            <person name="Wills C."/>
            <person name="Kawai Y."/>
            <person name="Waldron K.J."/>
            <person name="Allenby N.E.E."/>
            <person name="Wu L.J."/>
            <person name="Hall M.J."/>
            <person name="Errington J."/>
        </authorList>
    </citation>
    <scope>NUCLEOTIDE SEQUENCE</scope>
    <source>
        <strain evidence="1">MDA8-470</strain>
    </source>
</reference>
<dbReference type="EMBL" id="CP098740">
    <property type="protein sequence ID" value="UZK53922.1"/>
    <property type="molecule type" value="Genomic_DNA"/>
</dbReference>
<dbReference type="RefSeq" id="WP_265540149.1">
    <property type="nucleotide sequence ID" value="NZ_CP098740.1"/>
</dbReference>
<sequence length="483" mass="53438">MKKLLVVGLDGATFDVMDRYVRKHTDGALAQLYRSGTVRTLKSTLPFFTGPAWTTCMTGLRPDQHGVFHWRGRFDAERGNRPLVSTRHLEEAFLWWYVQQQGGRVSVTNFPMAYPAPPTEGVFVCGTLSLEDAPGQTWPPHLAEDLKKRLPGYRYEIEKGLSFVDRPAELRKHILEVGGNHLAAAIDFAEPSSADLVVHVVTVTDRMQHFFWDHEDGTDSAVWDAYAFADEALAKLLAQQDWDNIVVVSDHGAGPSRQVFQTDDWLVEHGWAQRGADGREVDMHKSWAYAGEEPEIAVYVNRQDRQGYGVPAEEFALFLNELREGLLAVRAPETQQPVFQQVLVAADMYDGPLRDLGPDLILIPADGIHPRPGLAGTLFTEPGGLISGHRIDGIFLAGGADFPSSPNRAANRPLEMSEVFSVLCAAQGVAVPDGIPVSSLLAELDIQYTVDEGLHWTHQVDGEPAQQADSPDMLRRLAELGYL</sequence>
<dbReference type="InterPro" id="IPR002591">
    <property type="entry name" value="Phosphodiest/P_Trfase"/>
</dbReference>
<dbReference type="SUPFAM" id="SSF53649">
    <property type="entry name" value="Alkaline phosphatase-like"/>
    <property type="match status" value="1"/>
</dbReference>
<name>A0ABY6PP97_9ACTN</name>
<dbReference type="PANTHER" id="PTHR10151">
    <property type="entry name" value="ECTONUCLEOTIDE PYROPHOSPHATASE/PHOSPHODIESTERASE"/>
    <property type="match status" value="1"/>
</dbReference>
<evidence type="ECO:0000313" key="2">
    <source>
        <dbReference type="Proteomes" id="UP001164963"/>
    </source>
</evidence>
<protein>
    <submittedName>
        <fullName evidence="1">Alkaline phosphatase family protein</fullName>
    </submittedName>
</protein>
<dbReference type="PANTHER" id="PTHR10151:SF120">
    <property type="entry name" value="BIS(5'-ADENOSYL)-TRIPHOSPHATASE"/>
    <property type="match status" value="1"/>
</dbReference>